<dbReference type="EnsemblPlants" id="Bo6g049480.1">
    <property type="protein sequence ID" value="Bo6g049480.1"/>
    <property type="gene ID" value="Bo6g049480"/>
</dbReference>
<reference evidence="1 2" key="1">
    <citation type="journal article" date="2014" name="Genome Biol.">
        <title>Transcriptome and methylome profiling reveals relics of genome dominance in the mesopolyploid Brassica oleracea.</title>
        <authorList>
            <person name="Parkin I.A."/>
            <person name="Koh C."/>
            <person name="Tang H."/>
            <person name="Robinson S.J."/>
            <person name="Kagale S."/>
            <person name="Clarke W.E."/>
            <person name="Town C.D."/>
            <person name="Nixon J."/>
            <person name="Krishnakumar V."/>
            <person name="Bidwell S.L."/>
            <person name="Denoeud F."/>
            <person name="Belcram H."/>
            <person name="Links M.G."/>
            <person name="Just J."/>
            <person name="Clarke C."/>
            <person name="Bender T."/>
            <person name="Huebert T."/>
            <person name="Mason A.S."/>
            <person name="Pires J.C."/>
            <person name="Barker G."/>
            <person name="Moore J."/>
            <person name="Walley P.G."/>
            <person name="Manoli S."/>
            <person name="Batley J."/>
            <person name="Edwards D."/>
            <person name="Nelson M.N."/>
            <person name="Wang X."/>
            <person name="Paterson A.H."/>
            <person name="King G."/>
            <person name="Bancroft I."/>
            <person name="Chalhoub B."/>
            <person name="Sharpe A.G."/>
        </authorList>
    </citation>
    <scope>NUCLEOTIDE SEQUENCE</scope>
    <source>
        <strain evidence="1 2">cv. TO1000</strain>
    </source>
</reference>
<dbReference type="Gramene" id="Bo6g049480.1">
    <property type="protein sequence ID" value="Bo6g049480.1"/>
    <property type="gene ID" value="Bo6g049480"/>
</dbReference>
<proteinExistence type="predicted"/>
<sequence length="149" mass="16619">MHDPVKFVVSCAVFEADSPIPPDKGVHLSSYIDVLDDHQHAVTSQRGLRCRGEVDKNPGEAASIITDQIPSIDTNTSPSIDTTTSPSIDTTISYRHWKRIRAEGVRYGVRKSRVQSRCFSQPFAKLRALLIAEMIDKGEESMEEAFTQE</sequence>
<dbReference type="HOGENOM" id="CLU_017414_1_1_1"/>
<dbReference type="Proteomes" id="UP000032141">
    <property type="component" value="Chromosome C6"/>
</dbReference>
<protein>
    <submittedName>
        <fullName evidence="1">Uncharacterized protein</fullName>
    </submittedName>
</protein>
<evidence type="ECO:0000313" key="1">
    <source>
        <dbReference type="EnsemblPlants" id="Bo6g049480.1"/>
    </source>
</evidence>
<evidence type="ECO:0000313" key="2">
    <source>
        <dbReference type="Proteomes" id="UP000032141"/>
    </source>
</evidence>
<organism evidence="1 2">
    <name type="scientific">Brassica oleracea var. oleracea</name>
    <dbReference type="NCBI Taxonomy" id="109376"/>
    <lineage>
        <taxon>Eukaryota</taxon>
        <taxon>Viridiplantae</taxon>
        <taxon>Streptophyta</taxon>
        <taxon>Embryophyta</taxon>
        <taxon>Tracheophyta</taxon>
        <taxon>Spermatophyta</taxon>
        <taxon>Magnoliopsida</taxon>
        <taxon>eudicotyledons</taxon>
        <taxon>Gunneridae</taxon>
        <taxon>Pentapetalae</taxon>
        <taxon>rosids</taxon>
        <taxon>malvids</taxon>
        <taxon>Brassicales</taxon>
        <taxon>Brassicaceae</taxon>
        <taxon>Brassiceae</taxon>
        <taxon>Brassica</taxon>
    </lineage>
</organism>
<accession>A0A0D3CS63</accession>
<name>A0A0D3CS63_BRAOL</name>
<reference evidence="1" key="2">
    <citation type="submission" date="2015-03" db="UniProtKB">
        <authorList>
            <consortium name="EnsemblPlants"/>
        </authorList>
    </citation>
    <scope>IDENTIFICATION</scope>
</reference>
<keyword evidence="2" id="KW-1185">Reference proteome</keyword>
<dbReference type="AlphaFoldDB" id="A0A0D3CS63"/>